<comment type="caution">
    <text evidence="4">The sequence shown here is derived from an EMBL/GenBank/DDBJ whole genome shotgun (WGS) entry which is preliminary data.</text>
</comment>
<accession>A0A7Y0FNF7</accession>
<name>A0A7Y0FNF7_9BACT</name>
<dbReference type="SMART" id="SM00710">
    <property type="entry name" value="PbH1"/>
    <property type="match status" value="14"/>
</dbReference>
<dbReference type="Proteomes" id="UP000559626">
    <property type="component" value="Unassembled WGS sequence"/>
</dbReference>
<dbReference type="InterPro" id="IPR013783">
    <property type="entry name" value="Ig-like_fold"/>
</dbReference>
<dbReference type="InterPro" id="IPR012334">
    <property type="entry name" value="Pectin_lyas_fold"/>
</dbReference>
<feature type="domain" description="Right handed beta helix" evidence="3">
    <location>
        <begin position="1605"/>
        <end position="1761"/>
    </location>
</feature>
<sequence>MQQLLRFLGLLLAGAALLRPGEVLAQGMAFSCDGTFYQIRQVNSTSQIFKVDRSTASYTTTPLNIQGGSNDLGVLVNGLAYNSQDGYLYALSTQGSGGNNAYTDISLYKIGQSGQVKVGGPITVNNAALGLVVASGTFDKAGNYYFTSQNTGTGTAAANYNVYRLQPTSSTPTAATQLTTQLAGGGANSYTFYDIAYNPIDNNLYGTLGTGSLYKIVLSGGTPTAPTAATVTQITPNSNGASPIGSAFFDVAGNMYGYSNGTVSTTNPVPGGFYSIDLSTGAYTLISSIDPASVSDGASCINPGSTIDVTKELTNVKAVDASTFDISYAIRVRNTYSTALANVQVSDILKGNTTTTTNVPFPTATAITIQGQPVVTNYDGATLVANANFNGLSTATTGSLGGGALLSGDQSLTAGQRALITYTVRVQFGTSAANVPTTARNNTAYATSTATSPNKGYSLLSNDVLLTPNDLVANDASTNTAAFPALRSTLTNGTPNPVDAPAPTPVTFAPSINGTVFEDVNYGGGLGRSLGTSQGVGRSGARVELYTGLTTAGVTTYTFDSFQLTAADGSYSFTTLANGNKLTSGANYVVRVVNSTVSSSRAGYAAGLLPVQTYRTSVNATNGTVPDPNRVGGEYPGRTDAGNGGTGTTLATLSPAAGTTAAESISYITAGTSTTPSPAVEVDFGYNFDTVVNTNDTGQGSLRQFITNANALANDGLAQAAASSGGPTPAAGVETSIFMVPDGKAHPGLNAYDSATGPNAGLASQLTNGVAVIKPATALPALGNANNTYAANTSIDGTTQTQNVGDTNSAKLGAGVNVGTSATTLAQVNGPEVQLTGNTNLALGLDVASTATNTTLKGLALYGFGNAVNDDNNALVRSNAAGFSITQSVLGSSATSFSAPTTTSTTTTNANALNIVNNNGGSATVSNNLIGFVNGKGIALGAGVVGASITGNEVRGNDQGNAYLAGLDIQGSSTVVSGNLFTGNAGEGINSNNSNGSNLISGNTVTGNGVGTANTGPVATSGIYVYGPSNTLRQNVVANNYGAGIMLNNGASATTISQNSIYGNGTVSSLNNTAASGDIGIDLQTNAQTSAAGTAPYVTLNSATTAGANGLVNYPVITSASVVGTNLLVQGYAKAGAAIELFTAQANPSALNATGANFGQGKTYLTTLTEGNTNTAAGPVDTNSGTGLSYSGNINGFDQGSDTNANGFSFSVPLSSLPGGTLALGTLLTATATVSSATSEFSGNVTTTPPALTGYVYEDVNYGGGLGRPRSASGTVTRPGAKVELYDANGNYVSTAITDANGQYTFNVSVGNYTVRVVNNSVLSSRTGATAASGTATTGYVSNQVPVQTYNGTTNRVGGENPAYTDALANSGNQTLASLSSGTVLPESIAAVSVSSGTANVGPDFGFNFDLVVNNNDAPTVTTTTANGTTTTTVTVTGNNAQGSLRQFIINSNALGGEASLAPVYTATNGSTTALTTGQETSIFMIPNGSAVAGQRAGLTNAAGTANFTMPNNGSGTAATITLAAALPAITGANTSLDGATQTRSTGDSNAATATANGESTGPEVLINASSMTTGNGASGTALTIAANDDQLLALGLYGATNGGGSVGVGISGGALRTIIQNSTINNNGANVTFSNSGTASAATISNNIIRDSRRGNADGIELNGGNSNMTISGNQLLRNNGFGIDFIAGANSGNTITNNIFSGNGTGLGNSTTGQGSGIGLRGGNSNNNVISNNSFTNNNGAGIIAKSGTTGNIFSQNSFSGNGTGTSSTTAGLGLGIDLMATGASGDNGDGVTKNDNGDADTGANGLINYPILQSAVINANGTVTVTGFARSNARVELYLAADDPTHFGEGVNYLTTFTQGSAAGTAGGLTTGAATTYSGVLNDGLDQGTDNTLTFTYTFTPTAAQLTQLQASSALLTSTATLTANDGNGNFGTSEFSGNARIFQAPVPNDATNASVPNNTANPVALNPNMSGTALGLTANVTTSTANSIVSYTVGLPSSGTLYYNNTPLTAATVIPAGNLNQLTFKPVAGSTNTVTFAYTALDANGLASSQHSASGTLRSGSAVYTIPVTAPLPVELVQFEAQAVLNRDAQLSWTTASELNNARFVVERSLDGVRFTPVGQLAGQGSTARATSYAFTDAGIGPKVAGGQPVYYRLQQVDQDGTVHYSPVRSVSFTKSAALALALYPNPTSAATGLDLSALPTTGTYQVLLLDATGRQVRQLTLGGGLVQHLELSDLATGTYQVLVSGQRPDGSVLRQVLRLIKE</sequence>
<reference evidence="4 5" key="1">
    <citation type="submission" date="2020-04" db="EMBL/GenBank/DDBJ databases">
        <title>Hymenobacter polaris sp. nov., isolated from Arctic soil.</title>
        <authorList>
            <person name="Dahal R.H."/>
        </authorList>
    </citation>
    <scope>NUCLEOTIDE SEQUENCE [LARGE SCALE GENOMIC DNA]</scope>
    <source>
        <strain evidence="4 5">RP-2-7</strain>
    </source>
</reference>
<feature type="compositionally biased region" description="Polar residues" evidence="1">
    <location>
        <begin position="1538"/>
        <end position="1560"/>
    </location>
</feature>
<dbReference type="SUPFAM" id="SSF117074">
    <property type="entry name" value="Hypothetical protein PA1324"/>
    <property type="match status" value="1"/>
</dbReference>
<dbReference type="EMBL" id="JABBGH010000002">
    <property type="protein sequence ID" value="NML66419.1"/>
    <property type="molecule type" value="Genomic_DNA"/>
</dbReference>
<dbReference type="InterPro" id="IPR006626">
    <property type="entry name" value="PbH1"/>
</dbReference>
<dbReference type="Gene3D" id="2.60.40.10">
    <property type="entry name" value="Immunoglobulins"/>
    <property type="match status" value="1"/>
</dbReference>
<feature type="region of interest" description="Disordered" evidence="1">
    <location>
        <begin position="622"/>
        <end position="648"/>
    </location>
</feature>
<dbReference type="Pfam" id="PF13229">
    <property type="entry name" value="Beta_helix"/>
    <property type="match status" value="2"/>
</dbReference>
<dbReference type="SUPFAM" id="SSF63829">
    <property type="entry name" value="Calcium-dependent phosphotriesterase"/>
    <property type="match status" value="1"/>
</dbReference>
<feature type="signal peptide" evidence="2">
    <location>
        <begin position="1"/>
        <end position="25"/>
    </location>
</feature>
<feature type="chain" id="PRO_5031136158" description="Right handed beta helix domain-containing protein" evidence="2">
    <location>
        <begin position="26"/>
        <end position="2267"/>
    </location>
</feature>
<organism evidence="4 5">
    <name type="scientific">Hymenobacter polaris</name>
    <dbReference type="NCBI Taxonomy" id="2682546"/>
    <lineage>
        <taxon>Bacteria</taxon>
        <taxon>Pseudomonadati</taxon>
        <taxon>Bacteroidota</taxon>
        <taxon>Cytophagia</taxon>
        <taxon>Cytophagales</taxon>
        <taxon>Hymenobacteraceae</taxon>
        <taxon>Hymenobacter</taxon>
    </lineage>
</organism>
<evidence type="ECO:0000313" key="4">
    <source>
        <dbReference type="EMBL" id="NML66419.1"/>
    </source>
</evidence>
<evidence type="ECO:0000313" key="5">
    <source>
        <dbReference type="Proteomes" id="UP000559626"/>
    </source>
</evidence>
<gene>
    <name evidence="4" type="ORF">HHL22_14500</name>
</gene>
<evidence type="ECO:0000256" key="2">
    <source>
        <dbReference type="SAM" id="SignalP"/>
    </source>
</evidence>
<proteinExistence type="predicted"/>
<dbReference type="SUPFAM" id="SSF51126">
    <property type="entry name" value="Pectin lyase-like"/>
    <property type="match status" value="2"/>
</dbReference>
<keyword evidence="5" id="KW-1185">Reference proteome</keyword>
<protein>
    <recommendedName>
        <fullName evidence="3">Right handed beta helix domain-containing protein</fullName>
    </recommendedName>
</protein>
<dbReference type="Gene3D" id="2.160.20.10">
    <property type="entry name" value="Single-stranded right-handed beta-helix, Pectin lyase-like"/>
    <property type="match status" value="2"/>
</dbReference>
<keyword evidence="2" id="KW-0732">Signal</keyword>
<evidence type="ECO:0000259" key="3">
    <source>
        <dbReference type="Pfam" id="PF13229"/>
    </source>
</evidence>
<evidence type="ECO:0000256" key="1">
    <source>
        <dbReference type="SAM" id="MobiDB-lite"/>
    </source>
</evidence>
<dbReference type="InterPro" id="IPR011050">
    <property type="entry name" value="Pectin_lyase_fold/virulence"/>
</dbReference>
<dbReference type="InterPro" id="IPR039448">
    <property type="entry name" value="Beta_helix"/>
</dbReference>
<feature type="region of interest" description="Disordered" evidence="1">
    <location>
        <begin position="1538"/>
        <end position="1563"/>
    </location>
</feature>
<feature type="domain" description="Right handed beta helix" evidence="3">
    <location>
        <begin position="918"/>
        <end position="1069"/>
    </location>
</feature>
<dbReference type="RefSeq" id="WP_169532061.1">
    <property type="nucleotide sequence ID" value="NZ_JABBGH010000002.1"/>
</dbReference>